<dbReference type="Proteomes" id="UP000054408">
    <property type="component" value="Unassembled WGS sequence"/>
</dbReference>
<feature type="coiled-coil region" evidence="2">
    <location>
        <begin position="1120"/>
        <end position="1212"/>
    </location>
</feature>
<feature type="compositionally biased region" description="Pro residues" evidence="3">
    <location>
        <begin position="1265"/>
        <end position="1312"/>
    </location>
</feature>
<feature type="region of interest" description="Disordered" evidence="3">
    <location>
        <begin position="680"/>
        <end position="734"/>
    </location>
</feature>
<feature type="compositionally biased region" description="Basic residues" evidence="3">
    <location>
        <begin position="142"/>
        <end position="151"/>
    </location>
</feature>
<dbReference type="Gene3D" id="1.20.58.2220">
    <property type="entry name" value="Formin, FH2 domain"/>
    <property type="match status" value="1"/>
</dbReference>
<dbReference type="Pfam" id="PF02181">
    <property type="entry name" value="FH2"/>
    <property type="match status" value="1"/>
</dbReference>
<dbReference type="eggNOG" id="KOG1922">
    <property type="taxonomic scope" value="Eukaryota"/>
</dbReference>
<dbReference type="InterPro" id="IPR015425">
    <property type="entry name" value="FH2_Formin"/>
</dbReference>
<dbReference type="InterPro" id="IPR036859">
    <property type="entry name" value="CAP-Gly_dom_sf"/>
</dbReference>
<feature type="domain" description="FH2" evidence="6">
    <location>
        <begin position="1321"/>
        <end position="1707"/>
    </location>
</feature>
<feature type="region of interest" description="Disordered" evidence="3">
    <location>
        <begin position="1724"/>
        <end position="1770"/>
    </location>
</feature>
<dbReference type="InterPro" id="IPR042201">
    <property type="entry name" value="FH2_Formin_sf"/>
</dbReference>
<dbReference type="RefSeq" id="XP_013757995.1">
    <property type="nucleotide sequence ID" value="XM_013902541.1"/>
</dbReference>
<gene>
    <name evidence="7" type="ORF">AMSG_05276</name>
</gene>
<comment type="similarity">
    <text evidence="1">Belongs to the formin homology family.</text>
</comment>
<dbReference type="SMART" id="SM01139">
    <property type="entry name" value="Drf_FH3"/>
    <property type="match status" value="1"/>
</dbReference>
<feature type="region of interest" description="Disordered" evidence="3">
    <location>
        <begin position="410"/>
        <end position="430"/>
    </location>
</feature>
<evidence type="ECO:0000259" key="5">
    <source>
        <dbReference type="PROSITE" id="PS51232"/>
    </source>
</evidence>
<evidence type="ECO:0000256" key="3">
    <source>
        <dbReference type="SAM" id="MobiDB-lite"/>
    </source>
</evidence>
<dbReference type="PROSITE" id="PS51444">
    <property type="entry name" value="FH2"/>
    <property type="match status" value="1"/>
</dbReference>
<evidence type="ECO:0000313" key="7">
    <source>
        <dbReference type="EMBL" id="KNC49281.1"/>
    </source>
</evidence>
<feature type="compositionally biased region" description="Polar residues" evidence="3">
    <location>
        <begin position="684"/>
        <end position="694"/>
    </location>
</feature>
<dbReference type="Pfam" id="PF06367">
    <property type="entry name" value="Drf_FH3"/>
    <property type="match status" value="1"/>
</dbReference>
<dbReference type="PROSITE" id="PS51232">
    <property type="entry name" value="GBD_FH3"/>
    <property type="match status" value="1"/>
</dbReference>
<dbReference type="STRING" id="461836.A0A0L0DB11"/>
<feature type="compositionally biased region" description="Gly residues" evidence="3">
    <location>
        <begin position="1244"/>
        <end position="1253"/>
    </location>
</feature>
<dbReference type="PANTHER" id="PTHR45857">
    <property type="entry name" value="FORMIN-LIKE PROTEIN"/>
    <property type="match status" value="1"/>
</dbReference>
<reference evidence="7 8" key="1">
    <citation type="submission" date="2010-05" db="EMBL/GenBank/DDBJ databases">
        <title>The Genome Sequence of Thecamonas trahens ATCC 50062.</title>
        <authorList>
            <consortium name="The Broad Institute Genome Sequencing Platform"/>
            <person name="Russ C."/>
            <person name="Cuomo C."/>
            <person name="Shea T."/>
            <person name="Young S.K."/>
            <person name="Zeng Q."/>
            <person name="Koehrsen M."/>
            <person name="Haas B."/>
            <person name="Borodovsky M."/>
            <person name="Guigo R."/>
            <person name="Alvarado L."/>
            <person name="Berlin A."/>
            <person name="Bochicchio J."/>
            <person name="Borenstein D."/>
            <person name="Chapman S."/>
            <person name="Chen Z."/>
            <person name="Freedman E."/>
            <person name="Gellesch M."/>
            <person name="Goldberg J."/>
            <person name="Griggs A."/>
            <person name="Gujja S."/>
            <person name="Heilman E."/>
            <person name="Heiman D."/>
            <person name="Hepburn T."/>
            <person name="Howarth C."/>
            <person name="Jen D."/>
            <person name="Larson L."/>
            <person name="Mehta T."/>
            <person name="Park D."/>
            <person name="Pearson M."/>
            <person name="Roberts A."/>
            <person name="Saif S."/>
            <person name="Shenoy N."/>
            <person name="Sisk P."/>
            <person name="Stolte C."/>
            <person name="Sykes S."/>
            <person name="Thomson T."/>
            <person name="Walk T."/>
            <person name="White J."/>
            <person name="Yandava C."/>
            <person name="Burger G."/>
            <person name="Gray M.W."/>
            <person name="Holland P.W.H."/>
            <person name="King N."/>
            <person name="Lang F.B.F."/>
            <person name="Roger A.J."/>
            <person name="Ruiz-Trillo I."/>
            <person name="Lander E."/>
            <person name="Nusbaum C."/>
        </authorList>
    </citation>
    <scope>NUCLEOTIDE SEQUENCE [LARGE SCALE GENOMIC DNA]</scope>
    <source>
        <strain evidence="7 8">ATCC 50062</strain>
    </source>
</reference>
<dbReference type="PROSITE" id="PS00845">
    <property type="entry name" value="CAP_GLY_1"/>
    <property type="match status" value="1"/>
</dbReference>
<dbReference type="GO" id="GO:0005829">
    <property type="term" value="C:cytosol"/>
    <property type="evidence" value="ECO:0007669"/>
    <property type="project" value="TreeGrafter"/>
</dbReference>
<dbReference type="SUPFAM" id="SSF74924">
    <property type="entry name" value="Cap-Gly domain"/>
    <property type="match status" value="2"/>
</dbReference>
<dbReference type="InterPro" id="IPR014768">
    <property type="entry name" value="GBD/FH3_dom"/>
</dbReference>
<dbReference type="SMART" id="SM01052">
    <property type="entry name" value="CAP_GLY"/>
    <property type="match status" value="2"/>
</dbReference>
<proteinExistence type="inferred from homology"/>
<keyword evidence="2" id="KW-0175">Coiled coil</keyword>
<dbReference type="GO" id="GO:0051015">
    <property type="term" value="F:actin filament binding"/>
    <property type="evidence" value="ECO:0007669"/>
    <property type="project" value="TreeGrafter"/>
</dbReference>
<name>A0A0L0DB11_THETB</name>
<dbReference type="SMART" id="SM00498">
    <property type="entry name" value="FH2"/>
    <property type="match status" value="1"/>
</dbReference>
<keyword evidence="8" id="KW-1185">Reference proteome</keyword>
<dbReference type="eggNOG" id="KOG4568">
    <property type="taxonomic scope" value="Eukaryota"/>
</dbReference>
<evidence type="ECO:0000256" key="1">
    <source>
        <dbReference type="ARBA" id="ARBA00023449"/>
    </source>
</evidence>
<dbReference type="GO" id="GO:0031267">
    <property type="term" value="F:small GTPase binding"/>
    <property type="evidence" value="ECO:0007669"/>
    <property type="project" value="InterPro"/>
</dbReference>
<dbReference type="GO" id="GO:0008360">
    <property type="term" value="P:regulation of cell shape"/>
    <property type="evidence" value="ECO:0007669"/>
    <property type="project" value="TreeGrafter"/>
</dbReference>
<dbReference type="GeneID" id="25564718"/>
<sequence length="1770" mass="190928">MADAAAAAAATGAGEAYYAATLARARAAARKTPSVGAAVEVRLRGESVVGLLAAPLGNCDGKDVNARYFRCPRRCGVFVRPENVALARNRYAIPTDYTLSDDNSALLAQLSGKTSRSQPQPQTRARPRAVDRPSSRSGSRSGSRRRSRSRRSPGGEPRVREPEGSALKNVRRGASRQNRPATLDSPARVGEPARSSRPSNRATSLPPAAHALRHRIQFRPLLPRGASASPTGAASHEPLPAHGHGHYDNVVEVVRSAHDGRPDPDIWSSLPSSSLGQRVIISNMAPGTRVRVLGAVSGVVRFIGETHFARGTWVGVELDEKVGKNNGSVDDVTYFACPPLRGVFVQPSVLEIAYDDDDESELGSVLSRKPSSFFRGSDSGSSSGSCSGAGSGTSDVIALSSMAHIAVVPNSGSGSGSSSDSGCNTSCETTLEHSKSLGPLAALPRHMRQELDDMGVRRSGDDARARLVRSRSLTISGKESEDESSTRAELFARKRRLKLSLSGDDDVNTPSTSETGGTAQELLYASAPVQEAAQAVGVAISRMYISVATGDVERVSADEHYATNTVRALGNLLKKGAVSAPNDAIAAEYRYHAELLHRTVGGVRNAVESFVETPEDRAAKRALLDAVAKLQDAKMGLQPTKGSGSLAVSRTGPRGSFVLQSTPSGTQAFLRRRRGSVFGRTRDSLSTGAPSLSSIADPAMSSGGEAERPLTPGGDDGGLSSTAVTPGGDEASQVDVSVGLRPPEYFITMLNVHADAESLRELEETIDVAPDSWIAEFIDQLGFTTLIDLLHNLSSKSKKTDDEIDTESAVLSTLATLFDTMPGVEAGMAQDYVNIITASLDTTNNDAVIRAAQLLSGIAIYSEQGRGLVRTGFDELKVLKKEKVRFSTLVKMLKFAVSDDASESEDGNRSGHEAEEVQAELLCLINTLVNLSTDINTRVDLRRELSALKLDEILEELSATRSIDLSTQIDAYREYAEADAKRLKFNDMDLSDPVQVAERLKFNLRTTPHFGAFVKLMQMLVAMPASGTKGDAMWGRVSEAFDSLACEMLGRPKASAASAARPEVTIAVVGPGGSATPPSGEADGDGRESPMPPSLAGTSDMPLGKSFTSLLDALQYSRSVDDLEREKSQFDLKRRELEDRVALLEADAPDQMRMLEERNESLKQQMVSAKQTMETMHRQRYAALKRKYAKSVEAMLFEITKLKKRLEHARSQTYGRQRLPRFWRFAKRIVMMTKVIRAFRLPGRGPGGSGGPAGPTAVGEQVGDGPPPAIPPLPPGGGGPPPPPPPPPPPGGGPPPPPPPPGGGPPPPPPPGGFGRGGGRPNTPRKAHVKMRKLFLGRMARGVKVEDSLYSKLNPRNIRLDYNVLEELFQAKAPSTKAAVKAAPKRVAILSNKRSNNVCLLLRSFKAPLPAIRDAIMDLDDGLLTADRIKDLLKAWITPEEERELDDYMQDNEGDAKALARLGEAEQFFVLVANIPNVHQRLTALQLQLEFGEKVQEISEKLELNARTVEAVRSSEALEQLLEIILAIASFVNQTWVKALPLASLLKLKGTKAANGRQHLLHYIQSFVEERYPGTEKAFLTALEGCNEASKVGVAVLQADYNRLRKDVRAVESQLATVPATDVLKDKLGEFVERATTELNRIEPLFSLVEKGLTALCAKLGEKETPSEELFGILDSFAQEWQLSARQNAQQRERDAAKKRKAAHKLRMAARRASKKAIELKLTIGGNKPPASPREMEEVLKSRKSVGDRLKAGPKKRRVLSRRVDDFKNK</sequence>
<evidence type="ECO:0000313" key="8">
    <source>
        <dbReference type="Proteomes" id="UP000054408"/>
    </source>
</evidence>
<feature type="compositionally biased region" description="Polar residues" evidence="3">
    <location>
        <begin position="111"/>
        <end position="123"/>
    </location>
</feature>
<dbReference type="SMART" id="SM01140">
    <property type="entry name" value="Drf_GBD"/>
    <property type="match status" value="1"/>
</dbReference>
<feature type="compositionally biased region" description="Basic residues" evidence="3">
    <location>
        <begin position="1752"/>
        <end position="1761"/>
    </location>
</feature>
<dbReference type="InterPro" id="IPR011989">
    <property type="entry name" value="ARM-like"/>
</dbReference>
<dbReference type="GO" id="GO:0030866">
    <property type="term" value="P:cortical actin cytoskeleton organization"/>
    <property type="evidence" value="ECO:0007669"/>
    <property type="project" value="TreeGrafter"/>
</dbReference>
<protein>
    <submittedName>
        <fullName evidence="7">Dynactin</fullName>
    </submittedName>
</protein>
<feature type="region of interest" description="Disordered" evidence="3">
    <location>
        <begin position="1068"/>
        <end position="1102"/>
    </location>
</feature>
<dbReference type="InterPro" id="IPR016024">
    <property type="entry name" value="ARM-type_fold"/>
</dbReference>
<dbReference type="SUPFAM" id="SSF101447">
    <property type="entry name" value="Formin homology 2 domain (FH2 domain)"/>
    <property type="match status" value="1"/>
</dbReference>
<dbReference type="InterPro" id="IPR010472">
    <property type="entry name" value="FH3_dom"/>
</dbReference>
<dbReference type="Pfam" id="PF01302">
    <property type="entry name" value="CAP_GLY"/>
    <property type="match status" value="1"/>
</dbReference>
<dbReference type="PANTHER" id="PTHR45857:SF4">
    <property type="entry name" value="FORMIN-LIKE PROTEIN"/>
    <property type="match status" value="1"/>
</dbReference>
<evidence type="ECO:0000259" key="4">
    <source>
        <dbReference type="PROSITE" id="PS50245"/>
    </source>
</evidence>
<dbReference type="InterPro" id="IPR000938">
    <property type="entry name" value="CAP-Gly_domain"/>
</dbReference>
<evidence type="ECO:0000256" key="2">
    <source>
        <dbReference type="SAM" id="Coils"/>
    </source>
</evidence>
<dbReference type="InterPro" id="IPR043592">
    <property type="entry name" value="FMNL_animal"/>
</dbReference>
<accession>A0A0L0DB11</accession>
<dbReference type="EMBL" id="GL349454">
    <property type="protein sequence ID" value="KNC49281.1"/>
    <property type="molecule type" value="Genomic_DNA"/>
</dbReference>
<dbReference type="OrthoDB" id="10038993at2759"/>
<feature type="region of interest" description="Disordered" evidence="3">
    <location>
        <begin position="223"/>
        <end position="245"/>
    </location>
</feature>
<feature type="domain" description="GBD/FH3" evidence="5">
    <location>
        <begin position="602"/>
        <end position="1052"/>
    </location>
</feature>
<dbReference type="SUPFAM" id="SSF48371">
    <property type="entry name" value="ARM repeat"/>
    <property type="match status" value="1"/>
</dbReference>
<dbReference type="Pfam" id="PF06371">
    <property type="entry name" value="Drf_GBD"/>
    <property type="match status" value="1"/>
</dbReference>
<organism evidence="7 8">
    <name type="scientific">Thecamonas trahens ATCC 50062</name>
    <dbReference type="NCBI Taxonomy" id="461836"/>
    <lineage>
        <taxon>Eukaryota</taxon>
        <taxon>Apusozoa</taxon>
        <taxon>Apusomonadida</taxon>
        <taxon>Apusomonadidae</taxon>
        <taxon>Thecamonas</taxon>
    </lineage>
</organism>
<dbReference type="InterPro" id="IPR010473">
    <property type="entry name" value="GTPase-bd"/>
</dbReference>
<dbReference type="Gene3D" id="2.30.30.190">
    <property type="entry name" value="CAP Gly-rich-like domain"/>
    <property type="match status" value="2"/>
</dbReference>
<feature type="region of interest" description="Disordered" evidence="3">
    <location>
        <begin position="1241"/>
        <end position="1325"/>
    </location>
</feature>
<feature type="compositionally biased region" description="Basic and acidic residues" evidence="3">
    <location>
        <begin position="1734"/>
        <end position="1751"/>
    </location>
</feature>
<feature type="region of interest" description="Disordered" evidence="3">
    <location>
        <begin position="111"/>
        <end position="207"/>
    </location>
</feature>
<dbReference type="GO" id="GO:0016477">
    <property type="term" value="P:cell migration"/>
    <property type="evidence" value="ECO:0007669"/>
    <property type="project" value="TreeGrafter"/>
</dbReference>
<feature type="domain" description="CAP-Gly" evidence="4">
    <location>
        <begin position="304"/>
        <end position="346"/>
    </location>
</feature>
<dbReference type="PROSITE" id="PS50245">
    <property type="entry name" value="CAP_GLY_2"/>
    <property type="match status" value="1"/>
</dbReference>
<evidence type="ECO:0000259" key="6">
    <source>
        <dbReference type="PROSITE" id="PS51444"/>
    </source>
</evidence>
<dbReference type="Gene3D" id="1.25.10.10">
    <property type="entry name" value="Leucine-rich Repeat Variant"/>
    <property type="match status" value="1"/>
</dbReference>